<feature type="transmembrane region" description="Helical" evidence="2">
    <location>
        <begin position="137"/>
        <end position="161"/>
    </location>
</feature>
<organism evidence="3 4">
    <name type="scientific">Candolleomyces aberdarensis</name>
    <dbReference type="NCBI Taxonomy" id="2316362"/>
    <lineage>
        <taxon>Eukaryota</taxon>
        <taxon>Fungi</taxon>
        <taxon>Dikarya</taxon>
        <taxon>Basidiomycota</taxon>
        <taxon>Agaricomycotina</taxon>
        <taxon>Agaricomycetes</taxon>
        <taxon>Agaricomycetidae</taxon>
        <taxon>Agaricales</taxon>
        <taxon>Agaricineae</taxon>
        <taxon>Psathyrellaceae</taxon>
        <taxon>Candolleomyces</taxon>
    </lineage>
</organism>
<comment type="caution">
    <text evidence="3">The sequence shown here is derived from an EMBL/GenBank/DDBJ whole genome shotgun (WGS) entry which is preliminary data.</text>
</comment>
<keyword evidence="2" id="KW-0472">Membrane</keyword>
<feature type="region of interest" description="Disordered" evidence="1">
    <location>
        <begin position="420"/>
        <end position="448"/>
    </location>
</feature>
<feature type="compositionally biased region" description="Polar residues" evidence="1">
    <location>
        <begin position="213"/>
        <end position="227"/>
    </location>
</feature>
<gene>
    <name evidence="3" type="ORF">EST38_g3784</name>
</gene>
<proteinExistence type="predicted"/>
<feature type="region of interest" description="Disordered" evidence="1">
    <location>
        <begin position="465"/>
        <end position="498"/>
    </location>
</feature>
<feature type="region of interest" description="Disordered" evidence="1">
    <location>
        <begin position="209"/>
        <end position="237"/>
    </location>
</feature>
<reference evidence="3 4" key="1">
    <citation type="submission" date="2019-01" db="EMBL/GenBank/DDBJ databases">
        <title>Draft genome sequence of Psathyrella aberdarensis IHI B618.</title>
        <authorList>
            <person name="Buettner E."/>
            <person name="Kellner H."/>
        </authorList>
    </citation>
    <scope>NUCLEOTIDE SEQUENCE [LARGE SCALE GENOMIC DNA]</scope>
    <source>
        <strain evidence="3 4">IHI B618</strain>
    </source>
</reference>
<protein>
    <submittedName>
        <fullName evidence="3">Uncharacterized protein</fullName>
    </submittedName>
</protein>
<name>A0A4Q2DPW5_9AGAR</name>
<evidence type="ECO:0000313" key="3">
    <source>
        <dbReference type="EMBL" id="RXW22073.1"/>
    </source>
</evidence>
<feature type="compositionally biased region" description="Basic and acidic residues" evidence="1">
    <location>
        <begin position="476"/>
        <end position="490"/>
    </location>
</feature>
<dbReference type="Proteomes" id="UP000290288">
    <property type="component" value="Unassembled WGS sequence"/>
</dbReference>
<evidence type="ECO:0000256" key="1">
    <source>
        <dbReference type="SAM" id="MobiDB-lite"/>
    </source>
</evidence>
<sequence length="498" mass="51598">MTLYGLHSVPVEEAQIMTRTWTTVPVAPSTTRTRVEVASSCVGVRCVYTTRTFRDPLPGSSSTVTSTFYATSGRTTVEAHPTATLYSPPAAGDSCTIAGASTTTHTSFASIPSASPTQTLVNDGPGGDGSGQRSINVGAIVGGLLGGFLAPILFVLLIRWLKRKGLLPTIRLPRPAGEMRSVHDRPLSPTIPRPTSPAIATSLHRKATVSDGGHSNITHTTVNSAAEQANLDRRASRASRLSRASYGSYDRRGAISPVGSFNDFAVIGGGSSAAAAAAGAATVGGSSNVARRGSIGQSHPPVSFVPHPEFYNTHPSGAAAAVPISPPPHAYYAGSSASGGGGYVMPFEHRRAVSPVRLSDHPYAHAQPVPTGNGNGYGAVNGNGYGTANGSGYGNGNGNGNGLEHRGGSVSPAISDYMTAQSNHGHGYLPSVEEQDQDFTPPAPRPLEIRREDATLSQSLERDNAAALNGQDLSQDDDRTIRSASDENSRTIRTLTAP</sequence>
<accession>A0A4Q2DPW5</accession>
<keyword evidence="2" id="KW-1133">Transmembrane helix</keyword>
<evidence type="ECO:0000313" key="4">
    <source>
        <dbReference type="Proteomes" id="UP000290288"/>
    </source>
</evidence>
<keyword evidence="4" id="KW-1185">Reference proteome</keyword>
<dbReference type="AlphaFoldDB" id="A0A4Q2DPW5"/>
<dbReference type="EMBL" id="SDEE01000085">
    <property type="protein sequence ID" value="RXW22073.1"/>
    <property type="molecule type" value="Genomic_DNA"/>
</dbReference>
<keyword evidence="2" id="KW-0812">Transmembrane</keyword>
<evidence type="ECO:0000256" key="2">
    <source>
        <dbReference type="SAM" id="Phobius"/>
    </source>
</evidence>